<keyword evidence="4" id="KW-1185">Reference proteome</keyword>
<dbReference type="Pfam" id="PF00857">
    <property type="entry name" value="Isochorismatase"/>
    <property type="match status" value="1"/>
</dbReference>
<comment type="caution">
    <text evidence="3">The sequence shown here is derived from an EMBL/GenBank/DDBJ whole genome shotgun (WGS) entry which is preliminary data.</text>
</comment>
<reference evidence="3 4" key="1">
    <citation type="submission" date="2020-09" db="EMBL/GenBank/DDBJ databases">
        <title>Marinomonas sp. nov., isolated from the cysticercosis algae of Qingdao, China.</title>
        <authorList>
            <person name="Sun X."/>
        </authorList>
    </citation>
    <scope>NUCLEOTIDE SEQUENCE [LARGE SCALE GENOMIC DNA]</scope>
    <source>
        <strain evidence="3 4">SM2066</strain>
    </source>
</reference>
<dbReference type="CDD" id="cd01014">
    <property type="entry name" value="nicotinamidase_related"/>
    <property type="match status" value="1"/>
</dbReference>
<accession>A0ABR8NWD9</accession>
<sequence>MKRSALLVIDPQNDYFENGLFPLWNTQDRLEKILEAMALAQANNVPIIFIQHVANSPSGTAPFFNLNTSGVDIHSDIKAAAPNATVVVKHFADAFEQTELEAVLNSLGIEHLILCGMMTQNCITHTAISKSAEKYDVEVIGEACTTREELLHLIALNAISNRVSCVPIKEAFRLT</sequence>
<evidence type="ECO:0000313" key="4">
    <source>
        <dbReference type="Proteomes" id="UP000604161"/>
    </source>
</evidence>
<evidence type="ECO:0000313" key="3">
    <source>
        <dbReference type="EMBL" id="MBD5770366.1"/>
    </source>
</evidence>
<organism evidence="3 4">
    <name type="scientific">Marinomonas colpomeniae</name>
    <dbReference type="NCBI Taxonomy" id="2774408"/>
    <lineage>
        <taxon>Bacteria</taxon>
        <taxon>Pseudomonadati</taxon>
        <taxon>Pseudomonadota</taxon>
        <taxon>Gammaproteobacteria</taxon>
        <taxon>Oceanospirillales</taxon>
        <taxon>Oceanospirillaceae</taxon>
        <taxon>Marinomonas</taxon>
    </lineage>
</organism>
<name>A0ABR8NWD9_9GAMM</name>
<dbReference type="PANTHER" id="PTHR43540">
    <property type="entry name" value="PEROXYUREIDOACRYLATE/UREIDOACRYLATE AMIDOHYDROLASE-RELATED"/>
    <property type="match status" value="1"/>
</dbReference>
<dbReference type="InterPro" id="IPR000868">
    <property type="entry name" value="Isochorismatase-like_dom"/>
</dbReference>
<dbReference type="EMBL" id="JACYFC010000001">
    <property type="protein sequence ID" value="MBD5770366.1"/>
    <property type="molecule type" value="Genomic_DNA"/>
</dbReference>
<dbReference type="SUPFAM" id="SSF52499">
    <property type="entry name" value="Isochorismatase-like hydrolases"/>
    <property type="match status" value="1"/>
</dbReference>
<dbReference type="GO" id="GO:0016787">
    <property type="term" value="F:hydrolase activity"/>
    <property type="evidence" value="ECO:0007669"/>
    <property type="project" value="UniProtKB-KW"/>
</dbReference>
<evidence type="ECO:0000256" key="1">
    <source>
        <dbReference type="ARBA" id="ARBA00022801"/>
    </source>
</evidence>
<proteinExistence type="predicted"/>
<protein>
    <submittedName>
        <fullName evidence="3">Cysteine hydrolase</fullName>
    </submittedName>
</protein>
<dbReference type="RefSeq" id="WP_191593715.1">
    <property type="nucleotide sequence ID" value="NZ_JACYFC010000001.1"/>
</dbReference>
<evidence type="ECO:0000259" key="2">
    <source>
        <dbReference type="Pfam" id="PF00857"/>
    </source>
</evidence>
<feature type="domain" description="Isochorismatase-like" evidence="2">
    <location>
        <begin position="4"/>
        <end position="163"/>
    </location>
</feature>
<keyword evidence="1 3" id="KW-0378">Hydrolase</keyword>
<dbReference type="Gene3D" id="3.40.50.850">
    <property type="entry name" value="Isochorismatase-like"/>
    <property type="match status" value="1"/>
</dbReference>
<dbReference type="InterPro" id="IPR036380">
    <property type="entry name" value="Isochorismatase-like_sf"/>
</dbReference>
<dbReference type="PANTHER" id="PTHR43540:SF15">
    <property type="entry name" value="BLR5631 PROTEIN"/>
    <property type="match status" value="1"/>
</dbReference>
<dbReference type="Proteomes" id="UP000604161">
    <property type="component" value="Unassembled WGS sequence"/>
</dbReference>
<gene>
    <name evidence="3" type="ORF">IF202_04815</name>
</gene>
<dbReference type="InterPro" id="IPR050272">
    <property type="entry name" value="Isochorismatase-like_hydrls"/>
</dbReference>